<dbReference type="Gene3D" id="2.30.30.110">
    <property type="match status" value="1"/>
</dbReference>
<dbReference type="EMBL" id="UGLW01000003">
    <property type="protein sequence ID" value="STV15892.1"/>
    <property type="molecule type" value="Genomic_DNA"/>
</dbReference>
<protein>
    <submittedName>
        <fullName evidence="1">Uncharacterized protein conserved in bacteria</fullName>
    </submittedName>
</protein>
<sequence length="329" mass="37709">MATASLRYYTYDANNQARERLLGIENVENIDEMLIPLNEKNTPIFITKAFTGIACKRWRVEFVLGIEKNIWGVWLSEKDISNDVYLSQTMKKRSIAHAGGIVKRGCIVIVEFGHIYLTLNFSNGLSDSSRYPCYHQSGEMHKRRPAIVVSADKRGVKVVPITSQEPDGHLYNRAIFELESSSTTYISEFKRDKPCFALCEMIQTVSPTRILPPEAKDMKSRDRRFRRDESYYRKLSTNDLHALEEGLLAAVGMASLRKKNDTLLGERDRLKNSLDEQDQMLVSTSHALEQTRTLHDDFKKRYEVLLQLYLASSGHTSLQSIEAEISEYL</sequence>
<dbReference type="Pfam" id="PF02452">
    <property type="entry name" value="PemK_toxin"/>
    <property type="match status" value="1"/>
</dbReference>
<reference evidence="1 2" key="1">
    <citation type="submission" date="2018-06" db="EMBL/GenBank/DDBJ databases">
        <authorList>
            <consortium name="Pathogen Informatics"/>
            <person name="Doyle S."/>
        </authorList>
    </citation>
    <scope>NUCLEOTIDE SEQUENCE [LARGE SCALE GENOMIC DNA]</scope>
    <source>
        <strain evidence="1 2">NCTC10313</strain>
    </source>
</reference>
<evidence type="ECO:0000313" key="2">
    <source>
        <dbReference type="Proteomes" id="UP000254487"/>
    </source>
</evidence>
<name>A0A378API7_KLEPO</name>
<dbReference type="SUPFAM" id="SSF50118">
    <property type="entry name" value="Cell growth inhibitor/plasmid maintenance toxic component"/>
    <property type="match status" value="1"/>
</dbReference>
<gene>
    <name evidence="1" type="ORF">NCTC10313_06114</name>
</gene>
<organism evidence="1 2">
    <name type="scientific">Klebsiella pneumoniae subsp. ozaenae</name>
    <dbReference type="NCBI Taxonomy" id="574"/>
    <lineage>
        <taxon>Bacteria</taxon>
        <taxon>Pseudomonadati</taxon>
        <taxon>Pseudomonadota</taxon>
        <taxon>Gammaproteobacteria</taxon>
        <taxon>Enterobacterales</taxon>
        <taxon>Enterobacteriaceae</taxon>
        <taxon>Klebsiella/Raoultella group</taxon>
        <taxon>Klebsiella</taxon>
        <taxon>Klebsiella pneumoniae complex</taxon>
    </lineage>
</organism>
<evidence type="ECO:0000313" key="1">
    <source>
        <dbReference type="EMBL" id="STV15892.1"/>
    </source>
</evidence>
<accession>A0A378API7</accession>
<dbReference type="InterPro" id="IPR003477">
    <property type="entry name" value="PemK-like"/>
</dbReference>
<proteinExistence type="predicted"/>
<dbReference type="AlphaFoldDB" id="A0A378API7"/>
<dbReference type="GO" id="GO:0003677">
    <property type="term" value="F:DNA binding"/>
    <property type="evidence" value="ECO:0007669"/>
    <property type="project" value="InterPro"/>
</dbReference>
<dbReference type="InterPro" id="IPR011067">
    <property type="entry name" value="Plasmid_toxin/cell-grow_inhib"/>
</dbReference>
<dbReference type="Proteomes" id="UP000254487">
    <property type="component" value="Unassembled WGS sequence"/>
</dbReference>